<sequence length="71" mass="8108">DDQLNDQLDNQQSDDLQLDSEYEYDDVIAEPSSPYIENSEVSDEEDIDNKPNESEASSEKNSTSDPIYDLF</sequence>
<dbReference type="Proteomes" id="UP000789920">
    <property type="component" value="Unassembled WGS sequence"/>
</dbReference>
<name>A0ACA9L0Z6_9GLOM</name>
<comment type="caution">
    <text evidence="1">The sequence shown here is derived from an EMBL/GenBank/DDBJ whole genome shotgun (WGS) entry which is preliminary data.</text>
</comment>
<proteinExistence type="predicted"/>
<protein>
    <submittedName>
        <fullName evidence="1">26146_t:CDS:1</fullName>
    </submittedName>
</protein>
<feature type="non-terminal residue" evidence="1">
    <location>
        <position position="1"/>
    </location>
</feature>
<reference evidence="1" key="1">
    <citation type="submission" date="2021-06" db="EMBL/GenBank/DDBJ databases">
        <authorList>
            <person name="Kallberg Y."/>
            <person name="Tangrot J."/>
            <person name="Rosling A."/>
        </authorList>
    </citation>
    <scope>NUCLEOTIDE SEQUENCE</scope>
    <source>
        <strain evidence="1">MA461A</strain>
    </source>
</reference>
<evidence type="ECO:0000313" key="2">
    <source>
        <dbReference type="Proteomes" id="UP000789920"/>
    </source>
</evidence>
<gene>
    <name evidence="1" type="ORF">RPERSI_LOCUS1843</name>
</gene>
<keyword evidence="2" id="KW-1185">Reference proteome</keyword>
<dbReference type="EMBL" id="CAJVQC010001838">
    <property type="protein sequence ID" value="CAG8501470.1"/>
    <property type="molecule type" value="Genomic_DNA"/>
</dbReference>
<organism evidence="1 2">
    <name type="scientific">Racocetra persica</name>
    <dbReference type="NCBI Taxonomy" id="160502"/>
    <lineage>
        <taxon>Eukaryota</taxon>
        <taxon>Fungi</taxon>
        <taxon>Fungi incertae sedis</taxon>
        <taxon>Mucoromycota</taxon>
        <taxon>Glomeromycotina</taxon>
        <taxon>Glomeromycetes</taxon>
        <taxon>Diversisporales</taxon>
        <taxon>Gigasporaceae</taxon>
        <taxon>Racocetra</taxon>
    </lineage>
</organism>
<evidence type="ECO:0000313" key="1">
    <source>
        <dbReference type="EMBL" id="CAG8501470.1"/>
    </source>
</evidence>
<accession>A0ACA9L0Z6</accession>